<dbReference type="RefSeq" id="WP_184009666.1">
    <property type="nucleotide sequence ID" value="NZ_JACIJS010000003.1"/>
</dbReference>
<dbReference type="Proteomes" id="UP000553766">
    <property type="component" value="Unassembled WGS sequence"/>
</dbReference>
<sequence length="58" mass="6287">MTPQTLNYLIFGIGIGLLIQPVWQMAKGEMAAAAPFAAIGIGLWVFALIRIRVRSGKD</sequence>
<comment type="caution">
    <text evidence="2">The sequence shown here is derived from an EMBL/GenBank/DDBJ whole genome shotgun (WGS) entry which is preliminary data.</text>
</comment>
<keyword evidence="1" id="KW-0812">Transmembrane</keyword>
<keyword evidence="1" id="KW-1133">Transmembrane helix</keyword>
<keyword evidence="1" id="KW-0472">Membrane</keyword>
<evidence type="ECO:0000256" key="1">
    <source>
        <dbReference type="SAM" id="Phobius"/>
    </source>
</evidence>
<accession>A0A840WY11</accession>
<protein>
    <submittedName>
        <fullName evidence="2">Uncharacterized protein</fullName>
    </submittedName>
</protein>
<gene>
    <name evidence="2" type="ORF">FHS89_001274</name>
</gene>
<dbReference type="EMBL" id="JACIJS010000003">
    <property type="protein sequence ID" value="MBB5515264.1"/>
    <property type="molecule type" value="Genomic_DNA"/>
</dbReference>
<evidence type="ECO:0000313" key="2">
    <source>
        <dbReference type="EMBL" id="MBB5515264.1"/>
    </source>
</evidence>
<feature type="transmembrane region" description="Helical" evidence="1">
    <location>
        <begin position="7"/>
        <end position="26"/>
    </location>
</feature>
<organism evidence="2 3">
    <name type="scientific">Rubricella aquisinus</name>
    <dbReference type="NCBI Taxonomy" id="2028108"/>
    <lineage>
        <taxon>Bacteria</taxon>
        <taxon>Pseudomonadati</taxon>
        <taxon>Pseudomonadota</taxon>
        <taxon>Alphaproteobacteria</taxon>
        <taxon>Rhodobacterales</taxon>
        <taxon>Paracoccaceae</taxon>
        <taxon>Rubricella</taxon>
    </lineage>
</organism>
<feature type="transmembrane region" description="Helical" evidence="1">
    <location>
        <begin position="32"/>
        <end position="51"/>
    </location>
</feature>
<dbReference type="AlphaFoldDB" id="A0A840WY11"/>
<reference evidence="2 3" key="1">
    <citation type="submission" date="2020-08" db="EMBL/GenBank/DDBJ databases">
        <title>Genomic Encyclopedia of Type Strains, Phase IV (KMG-IV): sequencing the most valuable type-strain genomes for metagenomic binning, comparative biology and taxonomic classification.</title>
        <authorList>
            <person name="Goeker M."/>
        </authorList>
    </citation>
    <scope>NUCLEOTIDE SEQUENCE [LARGE SCALE GENOMIC DNA]</scope>
    <source>
        <strain evidence="2 3">DSM 103377</strain>
    </source>
</reference>
<keyword evidence="3" id="KW-1185">Reference proteome</keyword>
<evidence type="ECO:0000313" key="3">
    <source>
        <dbReference type="Proteomes" id="UP000553766"/>
    </source>
</evidence>
<name>A0A840WY11_9RHOB</name>
<proteinExistence type="predicted"/>